<proteinExistence type="predicted"/>
<dbReference type="AlphaFoldDB" id="X1SUG7"/>
<dbReference type="InterPro" id="IPR052344">
    <property type="entry name" value="Transposase-related"/>
</dbReference>
<dbReference type="PANTHER" id="PTHR33678">
    <property type="entry name" value="BLL1576 PROTEIN"/>
    <property type="match status" value="1"/>
</dbReference>
<protein>
    <recommendedName>
        <fullName evidence="1">Transposase IS66 central domain-containing protein</fullName>
    </recommendedName>
</protein>
<evidence type="ECO:0000313" key="2">
    <source>
        <dbReference type="EMBL" id="GAI82796.1"/>
    </source>
</evidence>
<reference evidence="2" key="1">
    <citation type="journal article" date="2014" name="Front. Microbiol.">
        <title>High frequency of phylogenetically diverse reductive dehalogenase-homologous genes in deep subseafloor sedimentary metagenomes.</title>
        <authorList>
            <person name="Kawai M."/>
            <person name="Futagami T."/>
            <person name="Toyoda A."/>
            <person name="Takaki Y."/>
            <person name="Nishi S."/>
            <person name="Hori S."/>
            <person name="Arai W."/>
            <person name="Tsubouchi T."/>
            <person name="Morono Y."/>
            <person name="Uchiyama I."/>
            <person name="Ito T."/>
            <person name="Fujiyama A."/>
            <person name="Inagaki F."/>
            <person name="Takami H."/>
        </authorList>
    </citation>
    <scope>NUCLEOTIDE SEQUENCE</scope>
    <source>
        <strain evidence="2">Expedition CK06-06</strain>
    </source>
</reference>
<dbReference type="InterPro" id="IPR004291">
    <property type="entry name" value="Transposase_IS66_central"/>
</dbReference>
<sequence>ILPKFGGKSVHDGWSSYFKYVCDHVLCNAHHIRELTFILEQYGQEWAQKMTDFLLEVKEKKEKTKRKGFDRQTIKRYEERYRRIIAAGMLANPPPVEKETKKKRGRKKKSDALNLLDRLNRYEKATLAFMYDFAVPFDNNLAERDIRMMKVQQKISGTFRSFEGALSFCRIRSYISTIKKRGMNVISALQDVFADKALLPEIGLNIAE</sequence>
<gene>
    <name evidence="2" type="ORF">S12H4_19287</name>
</gene>
<organism evidence="2">
    <name type="scientific">marine sediment metagenome</name>
    <dbReference type="NCBI Taxonomy" id="412755"/>
    <lineage>
        <taxon>unclassified sequences</taxon>
        <taxon>metagenomes</taxon>
        <taxon>ecological metagenomes</taxon>
    </lineage>
</organism>
<dbReference type="PANTHER" id="PTHR33678:SF1">
    <property type="entry name" value="BLL1576 PROTEIN"/>
    <property type="match status" value="1"/>
</dbReference>
<feature type="non-terminal residue" evidence="2">
    <location>
        <position position="1"/>
    </location>
</feature>
<dbReference type="EMBL" id="BARW01009628">
    <property type="protein sequence ID" value="GAI82796.1"/>
    <property type="molecule type" value="Genomic_DNA"/>
</dbReference>
<name>X1SUG7_9ZZZZ</name>
<accession>X1SUG7</accession>
<comment type="caution">
    <text evidence="2">The sequence shown here is derived from an EMBL/GenBank/DDBJ whole genome shotgun (WGS) entry which is preliminary data.</text>
</comment>
<feature type="domain" description="Transposase IS66 central" evidence="1">
    <location>
        <begin position="2"/>
        <end position="165"/>
    </location>
</feature>
<dbReference type="Pfam" id="PF03050">
    <property type="entry name" value="DDE_Tnp_IS66"/>
    <property type="match status" value="1"/>
</dbReference>
<evidence type="ECO:0000259" key="1">
    <source>
        <dbReference type="Pfam" id="PF03050"/>
    </source>
</evidence>